<organism evidence="2 3">
    <name type="scientific">Orchesella cincta</name>
    <name type="common">Springtail</name>
    <name type="synonym">Podura cincta</name>
    <dbReference type="NCBI Taxonomy" id="48709"/>
    <lineage>
        <taxon>Eukaryota</taxon>
        <taxon>Metazoa</taxon>
        <taxon>Ecdysozoa</taxon>
        <taxon>Arthropoda</taxon>
        <taxon>Hexapoda</taxon>
        <taxon>Collembola</taxon>
        <taxon>Entomobryomorpha</taxon>
        <taxon>Entomobryoidea</taxon>
        <taxon>Orchesellidae</taxon>
        <taxon>Orchesellinae</taxon>
        <taxon>Orchesella</taxon>
    </lineage>
</organism>
<evidence type="ECO:0008006" key="4">
    <source>
        <dbReference type="Google" id="ProtNLM"/>
    </source>
</evidence>
<protein>
    <recommendedName>
        <fullName evidence="4">Secreted protein</fullName>
    </recommendedName>
</protein>
<feature type="chain" id="PRO_5008903396" description="Secreted protein" evidence="1">
    <location>
        <begin position="25"/>
        <end position="110"/>
    </location>
</feature>
<feature type="signal peptide" evidence="1">
    <location>
        <begin position="1"/>
        <end position="24"/>
    </location>
</feature>
<sequence>MVSLKLTIFIPVVFCILIMNRADAGRSWACDVLCGDFMSGGGPPPDVPDSYLLQPRINPNYDWTLDFGNGPSIHLDDLQSRINPNYDWTLDYGNIPPRRPDDSYLLHRGK</sequence>
<comment type="caution">
    <text evidence="2">The sequence shown here is derived from an EMBL/GenBank/DDBJ whole genome shotgun (WGS) entry which is preliminary data.</text>
</comment>
<dbReference type="AlphaFoldDB" id="A0A1D2M244"/>
<keyword evidence="1" id="KW-0732">Signal</keyword>
<evidence type="ECO:0000313" key="2">
    <source>
        <dbReference type="EMBL" id="ODM87012.1"/>
    </source>
</evidence>
<evidence type="ECO:0000313" key="3">
    <source>
        <dbReference type="Proteomes" id="UP000094527"/>
    </source>
</evidence>
<evidence type="ECO:0000256" key="1">
    <source>
        <dbReference type="SAM" id="SignalP"/>
    </source>
</evidence>
<gene>
    <name evidence="2" type="ORF">Ocin01_19670</name>
</gene>
<proteinExistence type="predicted"/>
<keyword evidence="3" id="KW-1185">Reference proteome</keyword>
<dbReference type="Proteomes" id="UP000094527">
    <property type="component" value="Unassembled WGS sequence"/>
</dbReference>
<reference evidence="2 3" key="1">
    <citation type="journal article" date="2016" name="Genome Biol. Evol.">
        <title>Gene Family Evolution Reflects Adaptation to Soil Environmental Stressors in the Genome of the Collembolan Orchesella cincta.</title>
        <authorList>
            <person name="Faddeeva-Vakhrusheva A."/>
            <person name="Derks M.F."/>
            <person name="Anvar S.Y."/>
            <person name="Agamennone V."/>
            <person name="Suring W."/>
            <person name="Smit S."/>
            <person name="van Straalen N.M."/>
            <person name="Roelofs D."/>
        </authorList>
    </citation>
    <scope>NUCLEOTIDE SEQUENCE [LARGE SCALE GENOMIC DNA]</scope>
    <source>
        <tissue evidence="2">Mixed pool</tissue>
    </source>
</reference>
<name>A0A1D2M244_ORCCI</name>
<dbReference type="EMBL" id="LJIJ01006454">
    <property type="protein sequence ID" value="ODM87012.1"/>
    <property type="molecule type" value="Genomic_DNA"/>
</dbReference>
<accession>A0A1D2M244</accession>